<dbReference type="Proteomes" id="UP000886740">
    <property type="component" value="Unassembled WGS sequence"/>
</dbReference>
<sequence length="130" mass="14841">MLKRDLIMIQIEELGKMIAQMVTNREGNDGADKNLELVTTVYRTLGVDQEALMTTSLEDLLDRLNREDGAGLYRMELLAKTLMEASYLDPDNRVPALRRAGEMLRYVQANDSTFSLEREALLGEIDRLLY</sequence>
<name>A0A9D1XA67_9BACT</name>
<evidence type="ECO:0000313" key="2">
    <source>
        <dbReference type="Proteomes" id="UP000886740"/>
    </source>
</evidence>
<accession>A0A9D1XA67</accession>
<dbReference type="AlphaFoldDB" id="A0A9D1XA67"/>
<gene>
    <name evidence="1" type="ORF">H9977_12085</name>
</gene>
<dbReference type="EMBL" id="DXEL01000082">
    <property type="protein sequence ID" value="HIX75753.1"/>
    <property type="molecule type" value="Genomic_DNA"/>
</dbReference>
<reference evidence="1" key="2">
    <citation type="submission" date="2021-04" db="EMBL/GenBank/DDBJ databases">
        <authorList>
            <person name="Gilroy R."/>
        </authorList>
    </citation>
    <scope>NUCLEOTIDE SEQUENCE</scope>
    <source>
        <strain evidence="1">ChiGjej6B6-14162</strain>
    </source>
</reference>
<reference evidence="1" key="1">
    <citation type="journal article" date="2021" name="PeerJ">
        <title>Extensive microbial diversity within the chicken gut microbiome revealed by metagenomics and culture.</title>
        <authorList>
            <person name="Gilroy R."/>
            <person name="Ravi A."/>
            <person name="Getino M."/>
            <person name="Pursley I."/>
            <person name="Horton D.L."/>
            <person name="Alikhan N.F."/>
            <person name="Baker D."/>
            <person name="Gharbi K."/>
            <person name="Hall N."/>
            <person name="Watson M."/>
            <person name="Adriaenssens E.M."/>
            <person name="Foster-Nyarko E."/>
            <person name="Jarju S."/>
            <person name="Secka A."/>
            <person name="Antonio M."/>
            <person name="Oren A."/>
            <person name="Chaudhuri R.R."/>
            <person name="La Ragione R."/>
            <person name="Hildebrand F."/>
            <person name="Pallen M.J."/>
        </authorList>
    </citation>
    <scope>NUCLEOTIDE SEQUENCE</scope>
    <source>
        <strain evidence="1">ChiGjej6B6-14162</strain>
    </source>
</reference>
<comment type="caution">
    <text evidence="1">The sequence shown here is derived from an EMBL/GenBank/DDBJ whole genome shotgun (WGS) entry which is preliminary data.</text>
</comment>
<protein>
    <submittedName>
        <fullName evidence="1">Uncharacterized protein</fullName>
    </submittedName>
</protein>
<proteinExistence type="predicted"/>
<organism evidence="1 2">
    <name type="scientific">Candidatus Parabacteroides intestinipullorum</name>
    <dbReference type="NCBI Taxonomy" id="2838723"/>
    <lineage>
        <taxon>Bacteria</taxon>
        <taxon>Pseudomonadati</taxon>
        <taxon>Bacteroidota</taxon>
        <taxon>Bacteroidia</taxon>
        <taxon>Bacteroidales</taxon>
        <taxon>Tannerellaceae</taxon>
        <taxon>Parabacteroides</taxon>
    </lineage>
</organism>
<evidence type="ECO:0000313" key="1">
    <source>
        <dbReference type="EMBL" id="HIX75753.1"/>
    </source>
</evidence>